<dbReference type="InterPro" id="IPR036249">
    <property type="entry name" value="Thioredoxin-like_sf"/>
</dbReference>
<sequence length="120" mass="13744">MAASPSIKLYYLHLTCRAEVCRLLLAASGVEWEDVRFPYADWPKFKPEIRLRSMLTMADFAMYVAVVHTVKGECGVSEADREFPMIRALCSKVEADPNVRKYMDKHKPVIYGGITELIRM</sequence>
<protein>
    <recommendedName>
        <fullName evidence="1">GST N-terminal domain-containing protein</fullName>
    </recommendedName>
</protein>
<dbReference type="PANTHER" id="PTHR11571">
    <property type="entry name" value="GLUTATHIONE S-TRANSFERASE"/>
    <property type="match status" value="1"/>
</dbReference>
<dbReference type="Proteomes" id="UP001519460">
    <property type="component" value="Unassembled WGS sequence"/>
</dbReference>
<dbReference type="PANTHER" id="PTHR11571:SF150">
    <property type="entry name" value="GLUTATHIONE S-TRANSFERASE"/>
    <property type="match status" value="1"/>
</dbReference>
<evidence type="ECO:0000259" key="1">
    <source>
        <dbReference type="PROSITE" id="PS50404"/>
    </source>
</evidence>
<name>A0ABD0J495_9CAEN</name>
<dbReference type="PROSITE" id="PS50404">
    <property type="entry name" value="GST_NTER"/>
    <property type="match status" value="1"/>
</dbReference>
<proteinExistence type="predicted"/>
<organism evidence="2 3">
    <name type="scientific">Batillaria attramentaria</name>
    <dbReference type="NCBI Taxonomy" id="370345"/>
    <lineage>
        <taxon>Eukaryota</taxon>
        <taxon>Metazoa</taxon>
        <taxon>Spiralia</taxon>
        <taxon>Lophotrochozoa</taxon>
        <taxon>Mollusca</taxon>
        <taxon>Gastropoda</taxon>
        <taxon>Caenogastropoda</taxon>
        <taxon>Sorbeoconcha</taxon>
        <taxon>Cerithioidea</taxon>
        <taxon>Batillariidae</taxon>
        <taxon>Batillaria</taxon>
    </lineage>
</organism>
<dbReference type="Gene3D" id="3.40.30.10">
    <property type="entry name" value="Glutaredoxin"/>
    <property type="match status" value="1"/>
</dbReference>
<comment type="caution">
    <text evidence="2">The sequence shown here is derived from an EMBL/GenBank/DDBJ whole genome shotgun (WGS) entry which is preliminary data.</text>
</comment>
<evidence type="ECO:0000313" key="3">
    <source>
        <dbReference type="Proteomes" id="UP001519460"/>
    </source>
</evidence>
<dbReference type="EMBL" id="JACVVK020000657">
    <property type="protein sequence ID" value="KAK7459682.1"/>
    <property type="molecule type" value="Genomic_DNA"/>
</dbReference>
<dbReference type="InterPro" id="IPR050213">
    <property type="entry name" value="GST_superfamily"/>
</dbReference>
<reference evidence="2 3" key="1">
    <citation type="journal article" date="2023" name="Sci. Data">
        <title>Genome assembly of the Korean intertidal mud-creeper Batillaria attramentaria.</title>
        <authorList>
            <person name="Patra A.K."/>
            <person name="Ho P.T."/>
            <person name="Jun S."/>
            <person name="Lee S.J."/>
            <person name="Kim Y."/>
            <person name="Won Y.J."/>
        </authorList>
    </citation>
    <scope>NUCLEOTIDE SEQUENCE [LARGE SCALE GENOMIC DNA]</scope>
    <source>
        <strain evidence="2">Wonlab-2016</strain>
    </source>
</reference>
<dbReference type="InterPro" id="IPR036282">
    <property type="entry name" value="Glutathione-S-Trfase_C_sf"/>
</dbReference>
<feature type="domain" description="GST N-terminal" evidence="1">
    <location>
        <begin position="5"/>
        <end position="101"/>
    </location>
</feature>
<dbReference type="SUPFAM" id="SSF52833">
    <property type="entry name" value="Thioredoxin-like"/>
    <property type="match status" value="1"/>
</dbReference>
<accession>A0ABD0J495</accession>
<dbReference type="AlphaFoldDB" id="A0ABD0J495"/>
<dbReference type="InterPro" id="IPR004046">
    <property type="entry name" value="GST_C"/>
</dbReference>
<evidence type="ECO:0000313" key="2">
    <source>
        <dbReference type="EMBL" id="KAK7459682.1"/>
    </source>
</evidence>
<dbReference type="SUPFAM" id="SSF47616">
    <property type="entry name" value="GST C-terminal domain-like"/>
    <property type="match status" value="1"/>
</dbReference>
<keyword evidence="3" id="KW-1185">Reference proteome</keyword>
<dbReference type="InterPro" id="IPR004045">
    <property type="entry name" value="Glutathione_S-Trfase_N"/>
</dbReference>
<dbReference type="Pfam" id="PF14497">
    <property type="entry name" value="GST_C_3"/>
    <property type="match status" value="1"/>
</dbReference>
<gene>
    <name evidence="2" type="ORF">BaRGS_00038985</name>
</gene>